<keyword evidence="1" id="KW-0378">Hydrolase</keyword>
<evidence type="ECO:0000313" key="3">
    <source>
        <dbReference type="EMBL" id="CZT41557.1"/>
    </source>
</evidence>
<dbReference type="PANTHER" id="PTHR37842:SF2">
    <property type="entry name" value="GYLCOSYL HYDROLASE 115 C-TERMINAL DOMAIN-CONTAINING PROTEIN"/>
    <property type="match status" value="1"/>
</dbReference>
<accession>A0A1E1LXF6</accession>
<evidence type="ECO:0000313" key="4">
    <source>
        <dbReference type="Proteomes" id="UP000177625"/>
    </source>
</evidence>
<evidence type="ECO:0008006" key="5">
    <source>
        <dbReference type="Google" id="ProtNLM"/>
    </source>
</evidence>
<dbReference type="GO" id="GO:0016787">
    <property type="term" value="F:hydrolase activity"/>
    <property type="evidence" value="ECO:0007669"/>
    <property type="project" value="UniProtKB-KW"/>
</dbReference>
<dbReference type="EMBL" id="FJVC01000036">
    <property type="protein sequence ID" value="CZT41557.1"/>
    <property type="molecule type" value="Genomic_DNA"/>
</dbReference>
<keyword evidence="4" id="KW-1185">Reference proteome</keyword>
<dbReference type="InterPro" id="IPR029018">
    <property type="entry name" value="Hex-like_dom2"/>
</dbReference>
<reference evidence="4" key="1">
    <citation type="submission" date="2016-03" db="EMBL/GenBank/DDBJ databases">
        <authorList>
            <person name="Guldener U."/>
        </authorList>
    </citation>
    <scope>NUCLEOTIDE SEQUENCE [LARGE SCALE GENOMIC DNA]</scope>
</reference>
<keyword evidence="2" id="KW-0732">Signal</keyword>
<dbReference type="Pfam" id="PF15979">
    <property type="entry name" value="Glyco_hydro_115"/>
    <property type="match status" value="1"/>
</dbReference>
<proteinExistence type="predicted"/>
<dbReference type="Gene3D" id="3.30.379.10">
    <property type="entry name" value="Chitobiase/beta-hexosaminidase domain 2-like"/>
    <property type="match status" value="1"/>
</dbReference>
<dbReference type="PANTHER" id="PTHR37842">
    <property type="match status" value="1"/>
</dbReference>
<sequence length="507" mass="55414">MKIPLDFLALGLSFFTLLRPAIALGQTYSVTTDSSQSASLLKLAGDSQSGQILLSADEWWAVSSPPPSGEAGERSPPTSSVHEHVVRNPLGVTVSYKYQPVTSFVNYTLGPDKFFTGPTLLSSSSASTKTVIIAGTIGKSSLIDFLSASGKLDVSPIRGKWESFISQVIVSPLPGVDRALVIAGSDLRGSVYGLYDVSEGLGVSPWYWWADVPVRKVNGVWAKGGKKVQLAPSIQFRGIYINDEKPALTSWIQANYADGQYGAGFNHFFYARVFELLLRLRANYLWPAMWSSMFNADDTDNQPLADAFGIVMGSSHTGAAYHSNNASIDSYFEYGAERAKPYAANSLFTVGLRGLSDSPIPLPDSEAIAVLEAAVKAQQAVLAKVFTNNKGYYEQLGLTVPEHVTLLWTDDNWGNIRRLPIGNETSRSGGAGVYYHFDYVGGFKSYKWINTIQLSKTVEQMQLAYARQADRVWIANVGDLKALEIPIEHFMDLAYDTPKWGYDSALT</sequence>
<organism evidence="3 4">
    <name type="scientific">Rhynchosporium secalis</name>
    <name type="common">Barley scald fungus</name>
    <dbReference type="NCBI Taxonomy" id="38038"/>
    <lineage>
        <taxon>Eukaryota</taxon>
        <taxon>Fungi</taxon>
        <taxon>Dikarya</taxon>
        <taxon>Ascomycota</taxon>
        <taxon>Pezizomycotina</taxon>
        <taxon>Leotiomycetes</taxon>
        <taxon>Helotiales</taxon>
        <taxon>Ploettnerulaceae</taxon>
        <taxon>Rhynchosporium</taxon>
    </lineage>
</organism>
<dbReference type="Proteomes" id="UP000177625">
    <property type="component" value="Unassembled WGS sequence"/>
</dbReference>
<feature type="chain" id="PRO_5009447747" description="Gylcosyl hydrolase 115 C-terminal domain-containing protein" evidence="2">
    <location>
        <begin position="24"/>
        <end position="507"/>
    </location>
</feature>
<evidence type="ECO:0000256" key="2">
    <source>
        <dbReference type="SAM" id="SignalP"/>
    </source>
</evidence>
<name>A0A1E1LXF6_RHYSE</name>
<protein>
    <recommendedName>
        <fullName evidence="5">Gylcosyl hydrolase 115 C-terminal domain-containing protein</fullName>
    </recommendedName>
</protein>
<evidence type="ECO:0000256" key="1">
    <source>
        <dbReference type="ARBA" id="ARBA00022801"/>
    </source>
</evidence>
<gene>
    <name evidence="3" type="ORF">RSE6_01309</name>
</gene>
<dbReference type="InterPro" id="IPR042301">
    <property type="entry name" value="GH115_sf"/>
</dbReference>
<feature type="signal peptide" evidence="2">
    <location>
        <begin position="1"/>
        <end position="23"/>
    </location>
</feature>
<dbReference type="Gene3D" id="3.20.20.520">
    <property type="entry name" value="Glycosyl hydrolase family 115"/>
    <property type="match status" value="1"/>
</dbReference>
<dbReference type="InterPro" id="IPR031924">
    <property type="entry name" value="GH115"/>
</dbReference>
<dbReference type="AlphaFoldDB" id="A0A1E1LXF6"/>